<organism evidence="2 3">
    <name type="scientific">Aphis craccivora</name>
    <name type="common">Cowpea aphid</name>
    <dbReference type="NCBI Taxonomy" id="307492"/>
    <lineage>
        <taxon>Eukaryota</taxon>
        <taxon>Metazoa</taxon>
        <taxon>Ecdysozoa</taxon>
        <taxon>Arthropoda</taxon>
        <taxon>Hexapoda</taxon>
        <taxon>Insecta</taxon>
        <taxon>Pterygota</taxon>
        <taxon>Neoptera</taxon>
        <taxon>Paraneoptera</taxon>
        <taxon>Hemiptera</taxon>
        <taxon>Sternorrhyncha</taxon>
        <taxon>Aphidomorpha</taxon>
        <taxon>Aphidoidea</taxon>
        <taxon>Aphididae</taxon>
        <taxon>Aphidini</taxon>
        <taxon>Aphis</taxon>
        <taxon>Aphis</taxon>
    </lineage>
</organism>
<dbReference type="EMBL" id="VUJU01000151">
    <property type="protein sequence ID" value="KAF0772653.1"/>
    <property type="molecule type" value="Genomic_DNA"/>
</dbReference>
<proteinExistence type="predicted"/>
<accession>A0A6G0ZN76</accession>
<keyword evidence="1" id="KW-0472">Membrane</keyword>
<dbReference type="AlphaFoldDB" id="A0A6G0ZN76"/>
<keyword evidence="3" id="KW-1185">Reference proteome</keyword>
<evidence type="ECO:0000313" key="3">
    <source>
        <dbReference type="Proteomes" id="UP000478052"/>
    </source>
</evidence>
<dbReference type="OrthoDB" id="6628725at2759"/>
<evidence type="ECO:0000256" key="1">
    <source>
        <dbReference type="SAM" id="Phobius"/>
    </source>
</evidence>
<comment type="caution">
    <text evidence="2">The sequence shown here is derived from an EMBL/GenBank/DDBJ whole genome shotgun (WGS) entry which is preliminary data.</text>
</comment>
<name>A0A6G0ZN76_APHCR</name>
<gene>
    <name evidence="2" type="ORF">FWK35_00002683</name>
</gene>
<keyword evidence="1" id="KW-1133">Transmembrane helix</keyword>
<keyword evidence="1" id="KW-0812">Transmembrane</keyword>
<sequence>MVGGDSVPSAGRIRPRRRGGVALTGYDSRPALAVKARDIGAPFIHRRPYIVHPLATPWSTAAVTIKICTRSSRLELFRSHGQSALVVTMASKFSVLFLVGFVAAVVVAPYMMTEARYLPTRGNDDRLTRLKELLTDVSNYYVSPFGLKKK</sequence>
<feature type="transmembrane region" description="Helical" evidence="1">
    <location>
        <begin position="93"/>
        <end position="112"/>
    </location>
</feature>
<evidence type="ECO:0000313" key="2">
    <source>
        <dbReference type="EMBL" id="KAF0772653.1"/>
    </source>
</evidence>
<protein>
    <submittedName>
        <fullName evidence="2">Uncharacterized protein</fullName>
    </submittedName>
</protein>
<reference evidence="2 3" key="1">
    <citation type="submission" date="2019-08" db="EMBL/GenBank/DDBJ databases">
        <title>Whole genome of Aphis craccivora.</title>
        <authorList>
            <person name="Voronova N.V."/>
            <person name="Shulinski R.S."/>
            <person name="Bandarenka Y.V."/>
            <person name="Zhorov D.G."/>
            <person name="Warner D."/>
        </authorList>
    </citation>
    <scope>NUCLEOTIDE SEQUENCE [LARGE SCALE GENOMIC DNA]</scope>
    <source>
        <strain evidence="2">180601</strain>
        <tissue evidence="2">Whole Body</tissue>
    </source>
</reference>
<dbReference type="Proteomes" id="UP000478052">
    <property type="component" value="Unassembled WGS sequence"/>
</dbReference>